<dbReference type="InParanoid" id="A0A0C3BFT3"/>
<evidence type="ECO:0000313" key="2">
    <source>
        <dbReference type="EMBL" id="KIM85113.1"/>
    </source>
</evidence>
<dbReference type="EMBL" id="KN832986">
    <property type="protein sequence ID" value="KIM85113.1"/>
    <property type="molecule type" value="Genomic_DNA"/>
</dbReference>
<reference evidence="3" key="2">
    <citation type="submission" date="2015-01" db="EMBL/GenBank/DDBJ databases">
        <title>Evolutionary Origins and Diversification of the Mycorrhizal Mutualists.</title>
        <authorList>
            <consortium name="DOE Joint Genome Institute"/>
            <consortium name="Mycorrhizal Genomics Consortium"/>
            <person name="Kohler A."/>
            <person name="Kuo A."/>
            <person name="Nagy L.G."/>
            <person name="Floudas D."/>
            <person name="Copeland A."/>
            <person name="Barry K.W."/>
            <person name="Cichocki N."/>
            <person name="Veneault-Fourrey C."/>
            <person name="LaButti K."/>
            <person name="Lindquist E.A."/>
            <person name="Lipzen A."/>
            <person name="Lundell T."/>
            <person name="Morin E."/>
            <person name="Murat C."/>
            <person name="Riley R."/>
            <person name="Ohm R."/>
            <person name="Sun H."/>
            <person name="Tunlid A."/>
            <person name="Henrissat B."/>
            <person name="Grigoriev I.V."/>
            <person name="Hibbett D.S."/>
            <person name="Martin F."/>
        </authorList>
    </citation>
    <scope>NUCLEOTIDE SEQUENCE [LARGE SCALE GENOMIC DNA]</scope>
    <source>
        <strain evidence="3">F 1598</strain>
    </source>
</reference>
<dbReference type="Pfam" id="PF12770">
    <property type="entry name" value="CHAT"/>
    <property type="match status" value="1"/>
</dbReference>
<evidence type="ECO:0000313" key="3">
    <source>
        <dbReference type="Proteomes" id="UP000054166"/>
    </source>
</evidence>
<dbReference type="STRING" id="765440.A0A0C3BFT3"/>
<dbReference type="HOGENOM" id="CLU_001305_0_3_1"/>
<accession>A0A0C3BFT3</accession>
<dbReference type="Proteomes" id="UP000054166">
    <property type="component" value="Unassembled WGS sequence"/>
</dbReference>
<dbReference type="Gene3D" id="1.25.40.10">
    <property type="entry name" value="Tetratricopeptide repeat domain"/>
    <property type="match status" value="4"/>
</dbReference>
<dbReference type="SUPFAM" id="SSF81901">
    <property type="entry name" value="HCP-like"/>
    <property type="match status" value="2"/>
</dbReference>
<sequence>MPVWNEELPIIGDVLSNISVAIKRGSKSVTKDTCIGQMDIILGTLLDRCANSTFVTLNIKPLASGEGDGIITMKLIERDDVETFMSHMRHAAQYMTDTDPNKATYFFHLGIGYQSRFEHLGDLVDVDESINNLSRAVELTGNGNLTKARFFGCLGLSHRHRFQLLMDKYAIDDSITSLRAAVELTRGRHPDQSIHLFNLGTSQALRFELLDELADIEDAISNLQKAVDLNDDYPFDQSGYLARLGTLQRYRFETLGESTDLDNSISNLQHAVEFVHDNHPKISGYLASLATSQQRRFHTFGVLQDLEDSITNLQESAKNTDETQLEQFHYLSTLGLLLQNRFERLGDRLNIDSSIANLKNAVELVDDEHLLKPGTLANLGISQQYRFEHFGEIEDLESSISNLLKAVDLTPDDHPNLPMYLSNLGLAQQSQFERLGRLVDIEHSLSNLKRAFDSTDDSHPNKLMYMANLGIGQQSRFGCLGERADIEAFIADLRNAADGTSDDDENKPMHLSNLGNSYDLLFEHLGQSQDLDGAISSKQRAVDLTDDAHPDKLIYLSNLGGSQRSRFHLLGDMSDLEKSIGNLTIAVDKQSRFEYIGETADIDDSISHFEWAVEHVDDDHPDKSVYFSNLGNSHHRRFERFGELHDLDSAILNQQKAVALTDDGHPRKPAYLSNLGNSQRQRHRFDNSGKLAELEKSISNLQQAVALTHDGHLSQPTYLANLGLAQESRFEHLGKIIDIDSSIINLQKAVDITKDGHPDKPRCLSNLGGCQESRFRRVGELGDLTASILNKQLAVELSDDRDPYKATYQSELASSHALRFKRLGEPSDLMDSISLYKAAAISKTAYPHHALFAARQLAEMSQSNGDFRSALAGYRKALEILPKVAWLGLDIASRQDWLSQEHSEDIGCLAANCAIKLGLMEEAVELLDLGRSVVWQQASSLRGDFEALRQDEPGLAKELEIVGRKLEAGNFSSTSIEMVGHGTTAHRNMEEIGRERRHVVGIWERLLERIREQPKFKYFLRSIPFSQLRQAVNVGDVVMINVSRYGVNALIFGASGPIKHLSFPEVDLDTLSELSRNIFKNRSVNATKMQRRSYVTRYLKPALRAAWNDILTHILENMGISLKCSESLPLRRIWWYLTGPLTFIPMHAAGPGREADISRVVVSSYVTTLDSLSRAQKKMELKSLYPWRLLTVSQQNTPNQCPLPRSTEEVKIVAGVVSSAGWCEDHIVSLNDSDATVLEVSEALDQCSWVHFACHGLQDPTYGMKSAFALYDGSLELVHLTSKRLTHSQFAFLSVCHAASGLLDLPGEAMHLAAGVQFIGFTSVIATMWGIDDQDAPKVAAHTYEYLFRNGLQKCDLLEAATALNFAVKKLREDPEITPDRWAPFIHFGV</sequence>
<proteinExistence type="predicted"/>
<organism evidence="2 3">
    <name type="scientific">Piloderma croceum (strain F 1598)</name>
    <dbReference type="NCBI Taxonomy" id="765440"/>
    <lineage>
        <taxon>Eukaryota</taxon>
        <taxon>Fungi</taxon>
        <taxon>Dikarya</taxon>
        <taxon>Basidiomycota</taxon>
        <taxon>Agaricomycotina</taxon>
        <taxon>Agaricomycetes</taxon>
        <taxon>Agaricomycetidae</taxon>
        <taxon>Atheliales</taxon>
        <taxon>Atheliaceae</taxon>
        <taxon>Piloderma</taxon>
    </lineage>
</organism>
<name>A0A0C3BFT3_PILCF</name>
<feature type="domain" description="CHAT" evidence="1">
    <location>
        <begin position="1102"/>
        <end position="1389"/>
    </location>
</feature>
<keyword evidence="3" id="KW-1185">Reference proteome</keyword>
<dbReference type="InterPro" id="IPR024983">
    <property type="entry name" value="CHAT_dom"/>
</dbReference>
<dbReference type="InterPro" id="IPR011990">
    <property type="entry name" value="TPR-like_helical_dom_sf"/>
</dbReference>
<evidence type="ECO:0000259" key="1">
    <source>
        <dbReference type="Pfam" id="PF12770"/>
    </source>
</evidence>
<reference evidence="2 3" key="1">
    <citation type="submission" date="2014-04" db="EMBL/GenBank/DDBJ databases">
        <authorList>
            <consortium name="DOE Joint Genome Institute"/>
            <person name="Kuo A."/>
            <person name="Tarkka M."/>
            <person name="Buscot F."/>
            <person name="Kohler A."/>
            <person name="Nagy L.G."/>
            <person name="Floudas D."/>
            <person name="Copeland A."/>
            <person name="Barry K.W."/>
            <person name="Cichocki N."/>
            <person name="Veneault-Fourrey C."/>
            <person name="LaButti K."/>
            <person name="Lindquist E.A."/>
            <person name="Lipzen A."/>
            <person name="Lundell T."/>
            <person name="Morin E."/>
            <person name="Murat C."/>
            <person name="Sun H."/>
            <person name="Tunlid A."/>
            <person name="Henrissat B."/>
            <person name="Grigoriev I.V."/>
            <person name="Hibbett D.S."/>
            <person name="Martin F."/>
            <person name="Nordberg H.P."/>
            <person name="Cantor M.N."/>
            <person name="Hua S.X."/>
        </authorList>
    </citation>
    <scope>NUCLEOTIDE SEQUENCE [LARGE SCALE GENOMIC DNA]</scope>
    <source>
        <strain evidence="2 3">F 1598</strain>
    </source>
</reference>
<dbReference type="OrthoDB" id="9991317at2759"/>
<gene>
    <name evidence="2" type="ORF">PILCRDRAFT_817970</name>
</gene>
<protein>
    <recommendedName>
        <fullName evidence="1">CHAT domain-containing protein</fullName>
    </recommendedName>
</protein>